<protein>
    <submittedName>
        <fullName evidence="6">ANTAR domain-containing protein</fullName>
    </submittedName>
</protein>
<keyword evidence="2" id="KW-0418">Kinase</keyword>
<evidence type="ECO:0000313" key="7">
    <source>
        <dbReference type="Proteomes" id="UP000325529"/>
    </source>
</evidence>
<dbReference type="AlphaFoldDB" id="A0A5J6GVS6"/>
<dbReference type="GO" id="GO:0016301">
    <property type="term" value="F:kinase activity"/>
    <property type="evidence" value="ECO:0007669"/>
    <property type="project" value="UniProtKB-KW"/>
</dbReference>
<name>A0A5J6GVS6_STRKN</name>
<dbReference type="OrthoDB" id="3683444at2"/>
<keyword evidence="7" id="KW-1185">Reference proteome</keyword>
<dbReference type="InterPro" id="IPR029016">
    <property type="entry name" value="GAF-like_dom_sf"/>
</dbReference>
<reference evidence="6 7" key="1">
    <citation type="submission" date="2017-09" db="EMBL/GenBank/DDBJ databases">
        <authorList>
            <person name="Lee N."/>
            <person name="Cho B.-K."/>
        </authorList>
    </citation>
    <scope>NUCLEOTIDE SEQUENCE [LARGE SCALE GENOMIC DNA]</scope>
    <source>
        <strain evidence="6 7">ATCC 12853</strain>
    </source>
</reference>
<dbReference type="InterPro" id="IPR005561">
    <property type="entry name" value="ANTAR"/>
</dbReference>
<keyword evidence="1" id="KW-0808">Transferase</keyword>
<dbReference type="Pfam" id="PF03861">
    <property type="entry name" value="ANTAR"/>
    <property type="match status" value="1"/>
</dbReference>
<evidence type="ECO:0000256" key="4">
    <source>
        <dbReference type="ARBA" id="ARBA00023163"/>
    </source>
</evidence>
<dbReference type="InterPro" id="IPR012074">
    <property type="entry name" value="GAF_ANTAR"/>
</dbReference>
<dbReference type="GO" id="GO:0003723">
    <property type="term" value="F:RNA binding"/>
    <property type="evidence" value="ECO:0007669"/>
    <property type="project" value="InterPro"/>
</dbReference>
<keyword evidence="4" id="KW-0804">Transcription</keyword>
<keyword evidence="3" id="KW-0805">Transcription regulation</keyword>
<dbReference type="PIRSF" id="PIRSF036625">
    <property type="entry name" value="GAF_ANTAR"/>
    <property type="match status" value="1"/>
</dbReference>
<evidence type="ECO:0000256" key="3">
    <source>
        <dbReference type="ARBA" id="ARBA00023015"/>
    </source>
</evidence>
<sequence>MIALLDVTAIGVVMVDAQGRLVDVTASTHTAHQLEEAQVEFDEGPCRDCCLQGEQVGPVGLTLPAAAERWPRFTQTARAAGFATVAAVPLRLRDEVIGAVNIFHSDPVGIHPASLRLAQALADAATIGILHQRISQNQAERVSQLQTALNSRITIEQAKGVVGALLHVTPDAAFGYLRAHARSNQTSLTKVCQLVVEGQLSVETFAVPQDRKRHL</sequence>
<feature type="domain" description="ANTAR" evidence="5">
    <location>
        <begin position="135"/>
        <end position="196"/>
    </location>
</feature>
<dbReference type="SUPFAM" id="SSF52172">
    <property type="entry name" value="CheY-like"/>
    <property type="match status" value="1"/>
</dbReference>
<evidence type="ECO:0000256" key="1">
    <source>
        <dbReference type="ARBA" id="ARBA00022679"/>
    </source>
</evidence>
<dbReference type="Proteomes" id="UP000325529">
    <property type="component" value="Chromosome"/>
</dbReference>
<dbReference type="InterPro" id="IPR003018">
    <property type="entry name" value="GAF"/>
</dbReference>
<dbReference type="InterPro" id="IPR011006">
    <property type="entry name" value="CheY-like_superfamily"/>
</dbReference>
<evidence type="ECO:0000256" key="2">
    <source>
        <dbReference type="ARBA" id="ARBA00022777"/>
    </source>
</evidence>
<dbReference type="Pfam" id="PF13185">
    <property type="entry name" value="GAF_2"/>
    <property type="match status" value="1"/>
</dbReference>
<dbReference type="SUPFAM" id="SSF55781">
    <property type="entry name" value="GAF domain-like"/>
    <property type="match status" value="1"/>
</dbReference>
<proteinExistence type="predicted"/>
<evidence type="ECO:0000313" key="6">
    <source>
        <dbReference type="EMBL" id="QEU97918.1"/>
    </source>
</evidence>
<dbReference type="PROSITE" id="PS50921">
    <property type="entry name" value="ANTAR"/>
    <property type="match status" value="1"/>
</dbReference>
<dbReference type="EMBL" id="CP023699">
    <property type="protein sequence ID" value="QEU97918.1"/>
    <property type="molecule type" value="Genomic_DNA"/>
</dbReference>
<evidence type="ECO:0000259" key="5">
    <source>
        <dbReference type="PROSITE" id="PS50921"/>
    </source>
</evidence>
<gene>
    <name evidence="6" type="ORF">CP970_42420</name>
</gene>
<dbReference type="SMART" id="SM01012">
    <property type="entry name" value="ANTAR"/>
    <property type="match status" value="1"/>
</dbReference>
<dbReference type="KEGG" id="ska:CP970_42420"/>
<organism evidence="6 7">
    <name type="scientific">Streptomyces kanamyceticus</name>
    <dbReference type="NCBI Taxonomy" id="1967"/>
    <lineage>
        <taxon>Bacteria</taxon>
        <taxon>Bacillati</taxon>
        <taxon>Actinomycetota</taxon>
        <taxon>Actinomycetes</taxon>
        <taxon>Kitasatosporales</taxon>
        <taxon>Streptomycetaceae</taxon>
        <taxon>Streptomyces</taxon>
    </lineage>
</organism>
<dbReference type="Gene3D" id="3.30.450.40">
    <property type="match status" value="1"/>
</dbReference>
<dbReference type="Gene3D" id="1.10.10.10">
    <property type="entry name" value="Winged helix-like DNA-binding domain superfamily/Winged helix DNA-binding domain"/>
    <property type="match status" value="1"/>
</dbReference>
<dbReference type="InterPro" id="IPR036388">
    <property type="entry name" value="WH-like_DNA-bd_sf"/>
</dbReference>
<accession>A0A5J6GVS6</accession>